<reference evidence="2" key="1">
    <citation type="journal article" date="2019" name="Int. J. Syst. Evol. Microbiol.">
        <title>The Global Catalogue of Microorganisms (GCM) 10K type strain sequencing project: providing services to taxonomists for standard genome sequencing and annotation.</title>
        <authorList>
            <consortium name="The Broad Institute Genomics Platform"/>
            <consortium name="The Broad Institute Genome Sequencing Center for Infectious Disease"/>
            <person name="Wu L."/>
            <person name="Ma J."/>
        </authorList>
    </citation>
    <scope>NUCLEOTIDE SEQUENCE [LARGE SCALE GENOMIC DNA]</scope>
    <source>
        <strain evidence="2">CGMCC 4.1641</strain>
    </source>
</reference>
<dbReference type="RefSeq" id="WP_378127927.1">
    <property type="nucleotide sequence ID" value="NZ_JBHSED010000071.1"/>
</dbReference>
<gene>
    <name evidence="1" type="ORF">ACFO1S_27420</name>
</gene>
<comment type="caution">
    <text evidence="1">The sequence shown here is derived from an EMBL/GenBank/DDBJ whole genome shotgun (WGS) entry which is preliminary data.</text>
</comment>
<dbReference type="EMBL" id="JBHSED010000071">
    <property type="protein sequence ID" value="MFC4307161.1"/>
    <property type="molecule type" value="Genomic_DNA"/>
</dbReference>
<dbReference type="Proteomes" id="UP001595755">
    <property type="component" value="Unassembled WGS sequence"/>
</dbReference>
<accession>A0ABV8SIJ9</accession>
<evidence type="ECO:0000313" key="1">
    <source>
        <dbReference type="EMBL" id="MFC4307161.1"/>
    </source>
</evidence>
<organism evidence="1 2">
    <name type="scientific">Cohnella boryungensis</name>
    <dbReference type="NCBI Taxonomy" id="768479"/>
    <lineage>
        <taxon>Bacteria</taxon>
        <taxon>Bacillati</taxon>
        <taxon>Bacillota</taxon>
        <taxon>Bacilli</taxon>
        <taxon>Bacillales</taxon>
        <taxon>Paenibacillaceae</taxon>
        <taxon>Cohnella</taxon>
    </lineage>
</organism>
<name>A0ABV8SIJ9_9BACL</name>
<keyword evidence="2" id="KW-1185">Reference proteome</keyword>
<sequence length="40" mass="5050">MNRRDERERLHALWNMTVVQVMDIRYSRRMVKRRSGWTSK</sequence>
<proteinExistence type="predicted"/>
<protein>
    <submittedName>
        <fullName evidence="1">Uncharacterized protein</fullName>
    </submittedName>
</protein>
<evidence type="ECO:0000313" key="2">
    <source>
        <dbReference type="Proteomes" id="UP001595755"/>
    </source>
</evidence>